<feature type="domain" description="Ketoreductase" evidence="4">
    <location>
        <begin position="7"/>
        <end position="194"/>
    </location>
</feature>
<evidence type="ECO:0000256" key="1">
    <source>
        <dbReference type="ARBA" id="ARBA00006484"/>
    </source>
</evidence>
<dbReference type="InterPro" id="IPR036291">
    <property type="entry name" value="NAD(P)-bd_dom_sf"/>
</dbReference>
<dbReference type="InterPro" id="IPR057326">
    <property type="entry name" value="KR_dom"/>
</dbReference>
<evidence type="ECO:0000256" key="3">
    <source>
        <dbReference type="RuleBase" id="RU000363"/>
    </source>
</evidence>
<evidence type="ECO:0000313" key="5">
    <source>
        <dbReference type="EMBL" id="MDW5593594.1"/>
    </source>
</evidence>
<gene>
    <name evidence="5" type="ORF">R7226_04560</name>
</gene>
<keyword evidence="6" id="KW-1185">Reference proteome</keyword>
<comment type="similarity">
    <text evidence="1 3">Belongs to the short-chain dehydrogenases/reductases (SDR) family.</text>
</comment>
<evidence type="ECO:0000259" key="4">
    <source>
        <dbReference type="SMART" id="SM00822"/>
    </source>
</evidence>
<dbReference type="Gene3D" id="3.40.50.720">
    <property type="entry name" value="NAD(P)-binding Rossmann-like Domain"/>
    <property type="match status" value="1"/>
</dbReference>
<protein>
    <submittedName>
        <fullName evidence="5">SDR family oxidoreductase</fullName>
    </submittedName>
</protein>
<dbReference type="SMART" id="SM00822">
    <property type="entry name" value="PKS_KR"/>
    <property type="match status" value="1"/>
</dbReference>
<comment type="caution">
    <text evidence="5">The sequence shown here is derived from an EMBL/GenBank/DDBJ whole genome shotgun (WGS) entry which is preliminary data.</text>
</comment>
<proteinExistence type="inferred from homology"/>
<dbReference type="Pfam" id="PF00106">
    <property type="entry name" value="adh_short"/>
    <property type="match status" value="1"/>
</dbReference>
<dbReference type="CDD" id="cd05233">
    <property type="entry name" value="SDR_c"/>
    <property type="match status" value="1"/>
</dbReference>
<dbReference type="EMBL" id="JAWSTH010000007">
    <property type="protein sequence ID" value="MDW5593594.1"/>
    <property type="molecule type" value="Genomic_DNA"/>
</dbReference>
<dbReference type="PANTHER" id="PTHR44196:SF1">
    <property type="entry name" value="DEHYDROGENASE_REDUCTASE SDR FAMILY MEMBER 7B"/>
    <property type="match status" value="1"/>
</dbReference>
<dbReference type="InterPro" id="IPR002347">
    <property type="entry name" value="SDR_fam"/>
</dbReference>
<dbReference type="PRINTS" id="PR00080">
    <property type="entry name" value="SDRFAMILY"/>
</dbReference>
<organism evidence="5 6">
    <name type="scientific">Conexibacter stalactiti</name>
    <dbReference type="NCBI Taxonomy" id="1940611"/>
    <lineage>
        <taxon>Bacteria</taxon>
        <taxon>Bacillati</taxon>
        <taxon>Actinomycetota</taxon>
        <taxon>Thermoleophilia</taxon>
        <taxon>Solirubrobacterales</taxon>
        <taxon>Conexibacteraceae</taxon>
        <taxon>Conexibacter</taxon>
    </lineage>
</organism>
<dbReference type="RefSeq" id="WP_318595854.1">
    <property type="nucleotide sequence ID" value="NZ_JAWSTH010000007.1"/>
</dbReference>
<dbReference type="Proteomes" id="UP001284601">
    <property type="component" value="Unassembled WGS sequence"/>
</dbReference>
<dbReference type="PRINTS" id="PR00081">
    <property type="entry name" value="GDHRDH"/>
</dbReference>
<accession>A0ABU4HLJ1</accession>
<evidence type="ECO:0000256" key="2">
    <source>
        <dbReference type="ARBA" id="ARBA00023002"/>
    </source>
</evidence>
<name>A0ABU4HLJ1_9ACTN</name>
<keyword evidence="2" id="KW-0560">Oxidoreductase</keyword>
<dbReference type="PANTHER" id="PTHR44196">
    <property type="entry name" value="DEHYDROGENASE/REDUCTASE SDR FAMILY MEMBER 7B"/>
    <property type="match status" value="1"/>
</dbReference>
<sequence>MEVGSGTRALVTGASSGIGRALAHTLAARGARVGLAARSAPELERLAAELPGLAGGHHALPCDVSERSQVEAAVERFVAATGGIDLVVANAGIAHYGPFRELSPERIEQMTAVNWLGTVWTVRAALEPMVAAGRGHVVIVSSGAGQRAFPDAAVYGATKAAQRAFGEALRHELAGTGVSLTVAFPGEIATALHDHEKARMPAWYRGDARAASPDALADAILAAVAADRRTVAFPRLVGLLGVANGISPRFADAILRRLRGPSAAPRRD</sequence>
<dbReference type="SUPFAM" id="SSF51735">
    <property type="entry name" value="NAD(P)-binding Rossmann-fold domains"/>
    <property type="match status" value="1"/>
</dbReference>
<reference evidence="5 6" key="2">
    <citation type="submission" date="2023-10" db="EMBL/GenBank/DDBJ databases">
        <authorList>
            <person name="Han X.F."/>
        </authorList>
    </citation>
    <scope>NUCLEOTIDE SEQUENCE [LARGE SCALE GENOMIC DNA]</scope>
    <source>
        <strain evidence="5 6">KCTC 39840</strain>
    </source>
</reference>
<reference evidence="6" key="1">
    <citation type="submission" date="2023-07" db="EMBL/GenBank/DDBJ databases">
        <title>Conexibacter stalactiti sp. nov., isolated from stalactites in a lava cave and emended description of the genus Conexibacter.</title>
        <authorList>
            <person name="Lee S.D."/>
        </authorList>
    </citation>
    <scope>NUCLEOTIDE SEQUENCE [LARGE SCALE GENOMIC DNA]</scope>
    <source>
        <strain evidence="6">KCTC 39840</strain>
    </source>
</reference>
<evidence type="ECO:0000313" key="6">
    <source>
        <dbReference type="Proteomes" id="UP001284601"/>
    </source>
</evidence>